<accession>A0A9P6A267</accession>
<proteinExistence type="predicted"/>
<organism evidence="1 2">
    <name type="scientific">Pleurotus eryngii</name>
    <name type="common">Boletus of the steppes</name>
    <dbReference type="NCBI Taxonomy" id="5323"/>
    <lineage>
        <taxon>Eukaryota</taxon>
        <taxon>Fungi</taxon>
        <taxon>Dikarya</taxon>
        <taxon>Basidiomycota</taxon>
        <taxon>Agaricomycotina</taxon>
        <taxon>Agaricomycetes</taxon>
        <taxon>Agaricomycetidae</taxon>
        <taxon>Agaricales</taxon>
        <taxon>Pleurotineae</taxon>
        <taxon>Pleurotaceae</taxon>
        <taxon>Pleurotus</taxon>
    </lineage>
</organism>
<sequence>MNIDLDDLIWKTIGGLVCSMPMAVSTWIYRFPNHCFTAIAFVAIILGFNFSFNLEDEDEATTAKERTDTRDALHALQNVVVPTSGTWPSAYGASLISVTTEKSPCRSKDPRRLQEADPASTRELKTIKLPLFQLVQDLIAGRMELRTPADMDDFLSNTLKVYDWHILLEVESTRLPSLVTWLAKSQYGGLKPEDILEHRGNRTECAVSLDIAPFSEISKIFRLMDNTLQHGTRASIYFSSIAPDLAFLGPEYTICAVSFFMRQQTFARPILSKERYTHDSDPPRRAYTSTPLLLNLAKVTGLLANHAPGLHVDYVQDVSLETRLSLIHEEKQLAEDSKTRKAYVRRYNIRAYLEERFMLAWEAGLLGNGNLQRWKVRVSKR</sequence>
<protein>
    <submittedName>
        <fullName evidence="1">Uncharacterized protein</fullName>
    </submittedName>
</protein>
<evidence type="ECO:0000313" key="2">
    <source>
        <dbReference type="Proteomes" id="UP000807025"/>
    </source>
</evidence>
<reference evidence="1" key="1">
    <citation type="submission" date="2020-11" db="EMBL/GenBank/DDBJ databases">
        <authorList>
            <consortium name="DOE Joint Genome Institute"/>
            <person name="Ahrendt S."/>
            <person name="Riley R."/>
            <person name="Andreopoulos W."/>
            <person name="Labutti K."/>
            <person name="Pangilinan J."/>
            <person name="Ruiz-Duenas F.J."/>
            <person name="Barrasa J.M."/>
            <person name="Sanchez-Garcia M."/>
            <person name="Camarero S."/>
            <person name="Miyauchi S."/>
            <person name="Serrano A."/>
            <person name="Linde D."/>
            <person name="Babiker R."/>
            <person name="Drula E."/>
            <person name="Ayuso-Fernandez I."/>
            <person name="Pacheco R."/>
            <person name="Padilla G."/>
            <person name="Ferreira P."/>
            <person name="Barriuso J."/>
            <person name="Kellner H."/>
            <person name="Castanera R."/>
            <person name="Alfaro M."/>
            <person name="Ramirez L."/>
            <person name="Pisabarro A.G."/>
            <person name="Kuo A."/>
            <person name="Tritt A."/>
            <person name="Lipzen A."/>
            <person name="He G."/>
            <person name="Yan M."/>
            <person name="Ng V."/>
            <person name="Cullen D."/>
            <person name="Martin F."/>
            <person name="Rosso M.-N."/>
            <person name="Henrissat B."/>
            <person name="Hibbett D."/>
            <person name="Martinez A.T."/>
            <person name="Grigoriev I.V."/>
        </authorList>
    </citation>
    <scope>NUCLEOTIDE SEQUENCE</scope>
    <source>
        <strain evidence="1">ATCC 90797</strain>
    </source>
</reference>
<evidence type="ECO:0000313" key="1">
    <source>
        <dbReference type="EMBL" id="KAF9497458.1"/>
    </source>
</evidence>
<dbReference type="AlphaFoldDB" id="A0A9P6A267"/>
<keyword evidence="2" id="KW-1185">Reference proteome</keyword>
<name>A0A9P6A267_PLEER</name>
<dbReference type="EMBL" id="MU154543">
    <property type="protein sequence ID" value="KAF9497458.1"/>
    <property type="molecule type" value="Genomic_DNA"/>
</dbReference>
<gene>
    <name evidence="1" type="ORF">BDN71DRAFT_1444608</name>
</gene>
<dbReference type="Proteomes" id="UP000807025">
    <property type="component" value="Unassembled WGS sequence"/>
</dbReference>
<comment type="caution">
    <text evidence="1">The sequence shown here is derived from an EMBL/GenBank/DDBJ whole genome shotgun (WGS) entry which is preliminary data.</text>
</comment>
<dbReference type="OrthoDB" id="3059868at2759"/>